<dbReference type="AlphaFoldDB" id="A0A1B6KXJ1"/>
<keyword evidence="1" id="KW-0732">Signal</keyword>
<reference evidence="2" key="1">
    <citation type="submission" date="2015-11" db="EMBL/GenBank/DDBJ databases">
        <title>De novo transcriptome assembly of four potential Pierce s Disease insect vectors from Arizona vineyards.</title>
        <authorList>
            <person name="Tassone E.E."/>
        </authorList>
    </citation>
    <scope>NUCLEOTIDE SEQUENCE</scope>
</reference>
<evidence type="ECO:0000256" key="1">
    <source>
        <dbReference type="SAM" id="SignalP"/>
    </source>
</evidence>
<evidence type="ECO:0008006" key="3">
    <source>
        <dbReference type="Google" id="ProtNLM"/>
    </source>
</evidence>
<sequence length="203" mass="22917">MLTLVICMVSLLPWKVYSEAQLPVAKCHYPLPSYPGLNISSVVGDTFKYIYTPNSVVFKALDSITMMIKKVPNLENVYSEIIKARLVFGTQTKINFNVTDLGNGILKKITEAGDMSYIASIVAIKDDVCMLYVCSDQGEDNKDDLRYVIARPWVDPALVKHPDILFQSINQKFNFKGTFRKLPQRWLKKLLSSKKEDTSANAV</sequence>
<organism evidence="2">
    <name type="scientific">Graphocephala atropunctata</name>
    <dbReference type="NCBI Taxonomy" id="36148"/>
    <lineage>
        <taxon>Eukaryota</taxon>
        <taxon>Metazoa</taxon>
        <taxon>Ecdysozoa</taxon>
        <taxon>Arthropoda</taxon>
        <taxon>Hexapoda</taxon>
        <taxon>Insecta</taxon>
        <taxon>Pterygota</taxon>
        <taxon>Neoptera</taxon>
        <taxon>Paraneoptera</taxon>
        <taxon>Hemiptera</taxon>
        <taxon>Auchenorrhyncha</taxon>
        <taxon>Membracoidea</taxon>
        <taxon>Cicadellidae</taxon>
        <taxon>Cicadellinae</taxon>
        <taxon>Cicadellini</taxon>
        <taxon>Graphocephala</taxon>
    </lineage>
</organism>
<evidence type="ECO:0000313" key="2">
    <source>
        <dbReference type="EMBL" id="JAT16167.1"/>
    </source>
</evidence>
<gene>
    <name evidence="2" type="ORF">g.14551</name>
</gene>
<feature type="signal peptide" evidence="1">
    <location>
        <begin position="1"/>
        <end position="18"/>
    </location>
</feature>
<proteinExistence type="predicted"/>
<protein>
    <recommendedName>
        <fullName evidence="3">NtA domain-containing protein</fullName>
    </recommendedName>
</protein>
<name>A0A1B6KXJ1_9HEMI</name>
<feature type="chain" id="PRO_5008586958" description="NtA domain-containing protein" evidence="1">
    <location>
        <begin position="19"/>
        <end position="203"/>
    </location>
</feature>
<accession>A0A1B6KXJ1</accession>
<dbReference type="EMBL" id="GEBQ01023810">
    <property type="protein sequence ID" value="JAT16167.1"/>
    <property type="molecule type" value="Transcribed_RNA"/>
</dbReference>